<keyword evidence="3" id="KW-1185">Reference proteome</keyword>
<sequence>MPSLLCWAWRKWNGALDGEGNGKTVPETGAAFSAESSKPLSKTAPIDNLPLTGLSMGERTGSRVFQRVWSYVIFQWVSYAYKIRRSDDKASSLLMS</sequence>
<gene>
    <name evidence="2" type="ORF">B0H65DRAFT_97798</name>
</gene>
<dbReference type="GeneID" id="87868794"/>
<evidence type="ECO:0000256" key="1">
    <source>
        <dbReference type="SAM" id="MobiDB-lite"/>
    </source>
</evidence>
<dbReference type="Proteomes" id="UP001278500">
    <property type="component" value="Unassembled WGS sequence"/>
</dbReference>
<reference evidence="2" key="1">
    <citation type="journal article" date="2023" name="Mol. Phylogenet. Evol.">
        <title>Genome-scale phylogeny and comparative genomics of the fungal order Sordariales.</title>
        <authorList>
            <person name="Hensen N."/>
            <person name="Bonometti L."/>
            <person name="Westerberg I."/>
            <person name="Brannstrom I.O."/>
            <person name="Guillou S."/>
            <person name="Cros-Aarteil S."/>
            <person name="Calhoun S."/>
            <person name="Haridas S."/>
            <person name="Kuo A."/>
            <person name="Mondo S."/>
            <person name="Pangilinan J."/>
            <person name="Riley R."/>
            <person name="LaButti K."/>
            <person name="Andreopoulos B."/>
            <person name="Lipzen A."/>
            <person name="Chen C."/>
            <person name="Yan M."/>
            <person name="Daum C."/>
            <person name="Ng V."/>
            <person name="Clum A."/>
            <person name="Steindorff A."/>
            <person name="Ohm R.A."/>
            <person name="Martin F."/>
            <person name="Silar P."/>
            <person name="Natvig D.O."/>
            <person name="Lalanne C."/>
            <person name="Gautier V."/>
            <person name="Ament-Velasquez S.L."/>
            <person name="Kruys A."/>
            <person name="Hutchinson M.I."/>
            <person name="Powell A.J."/>
            <person name="Barry K."/>
            <person name="Miller A.N."/>
            <person name="Grigoriev I.V."/>
            <person name="Debuchy R."/>
            <person name="Gladieux P."/>
            <person name="Hiltunen Thoren M."/>
            <person name="Johannesson H."/>
        </authorList>
    </citation>
    <scope>NUCLEOTIDE SEQUENCE</scope>
    <source>
        <strain evidence="2">CBS 560.94</strain>
    </source>
</reference>
<comment type="caution">
    <text evidence="2">The sequence shown here is derived from an EMBL/GenBank/DDBJ whole genome shotgun (WGS) entry which is preliminary data.</text>
</comment>
<dbReference type="AlphaFoldDB" id="A0AAE0MUA0"/>
<accession>A0AAE0MUA0</accession>
<evidence type="ECO:0000313" key="2">
    <source>
        <dbReference type="EMBL" id="KAK3350741.1"/>
    </source>
</evidence>
<organism evidence="2 3">
    <name type="scientific">Neurospora tetraspora</name>
    <dbReference type="NCBI Taxonomy" id="94610"/>
    <lineage>
        <taxon>Eukaryota</taxon>
        <taxon>Fungi</taxon>
        <taxon>Dikarya</taxon>
        <taxon>Ascomycota</taxon>
        <taxon>Pezizomycotina</taxon>
        <taxon>Sordariomycetes</taxon>
        <taxon>Sordariomycetidae</taxon>
        <taxon>Sordariales</taxon>
        <taxon>Sordariaceae</taxon>
        <taxon>Neurospora</taxon>
    </lineage>
</organism>
<dbReference type="EMBL" id="JAUEPP010000002">
    <property type="protein sequence ID" value="KAK3350741.1"/>
    <property type="molecule type" value="Genomic_DNA"/>
</dbReference>
<proteinExistence type="predicted"/>
<protein>
    <submittedName>
        <fullName evidence="2">Uncharacterized protein</fullName>
    </submittedName>
</protein>
<feature type="region of interest" description="Disordered" evidence="1">
    <location>
        <begin position="20"/>
        <end position="44"/>
    </location>
</feature>
<reference evidence="2" key="2">
    <citation type="submission" date="2023-06" db="EMBL/GenBank/DDBJ databases">
        <authorList>
            <consortium name="Lawrence Berkeley National Laboratory"/>
            <person name="Haridas S."/>
            <person name="Hensen N."/>
            <person name="Bonometti L."/>
            <person name="Westerberg I."/>
            <person name="Brannstrom I.O."/>
            <person name="Guillou S."/>
            <person name="Cros-Aarteil S."/>
            <person name="Calhoun S."/>
            <person name="Kuo A."/>
            <person name="Mondo S."/>
            <person name="Pangilinan J."/>
            <person name="Riley R."/>
            <person name="Labutti K."/>
            <person name="Andreopoulos B."/>
            <person name="Lipzen A."/>
            <person name="Chen C."/>
            <person name="Yanf M."/>
            <person name="Daum C."/>
            <person name="Ng V."/>
            <person name="Clum A."/>
            <person name="Steindorff A."/>
            <person name="Ohm R."/>
            <person name="Martin F."/>
            <person name="Silar P."/>
            <person name="Natvig D."/>
            <person name="Lalanne C."/>
            <person name="Gautier V."/>
            <person name="Ament-Velasquez S.L."/>
            <person name="Kruys A."/>
            <person name="Hutchinson M.I."/>
            <person name="Powell A.J."/>
            <person name="Barry K."/>
            <person name="Miller A.N."/>
            <person name="Grigoriev I.V."/>
            <person name="Debuchy R."/>
            <person name="Gladieux P."/>
            <person name="Thoren M.H."/>
            <person name="Johannesson H."/>
        </authorList>
    </citation>
    <scope>NUCLEOTIDE SEQUENCE</scope>
    <source>
        <strain evidence="2">CBS 560.94</strain>
    </source>
</reference>
<evidence type="ECO:0000313" key="3">
    <source>
        <dbReference type="Proteomes" id="UP001278500"/>
    </source>
</evidence>
<name>A0AAE0MUA0_9PEZI</name>
<dbReference type="RefSeq" id="XP_062684036.1">
    <property type="nucleotide sequence ID" value="XM_062831640.1"/>
</dbReference>